<evidence type="ECO:0000256" key="1">
    <source>
        <dbReference type="SAM" id="Phobius"/>
    </source>
</evidence>
<reference evidence="2" key="2">
    <citation type="journal article" date="2015" name="Fish Shellfish Immunol.">
        <title>Early steps in the European eel (Anguilla anguilla)-Vibrio vulnificus interaction in the gills: Role of the RtxA13 toxin.</title>
        <authorList>
            <person name="Callol A."/>
            <person name="Pajuelo D."/>
            <person name="Ebbesson L."/>
            <person name="Teles M."/>
            <person name="MacKenzie S."/>
            <person name="Amaro C."/>
        </authorList>
    </citation>
    <scope>NUCLEOTIDE SEQUENCE</scope>
</reference>
<feature type="transmembrane region" description="Helical" evidence="1">
    <location>
        <begin position="20"/>
        <end position="42"/>
    </location>
</feature>
<protein>
    <submittedName>
        <fullName evidence="2">Uncharacterized protein</fullName>
    </submittedName>
</protein>
<dbReference type="AlphaFoldDB" id="A0A0E9XDC1"/>
<name>A0A0E9XDC1_ANGAN</name>
<evidence type="ECO:0000313" key="2">
    <source>
        <dbReference type="EMBL" id="JAH99815.1"/>
    </source>
</evidence>
<proteinExistence type="predicted"/>
<reference evidence="2" key="1">
    <citation type="submission" date="2014-11" db="EMBL/GenBank/DDBJ databases">
        <authorList>
            <person name="Amaro Gonzalez C."/>
        </authorList>
    </citation>
    <scope>NUCLEOTIDE SEQUENCE</scope>
</reference>
<keyword evidence="1" id="KW-0472">Membrane</keyword>
<sequence length="43" mass="5210">MEPVKEHWERTKIFLFLKWILPVFLADWTMSTPTAVFLITIFL</sequence>
<keyword evidence="1" id="KW-0812">Transmembrane</keyword>
<organism evidence="2">
    <name type="scientific">Anguilla anguilla</name>
    <name type="common">European freshwater eel</name>
    <name type="synonym">Muraena anguilla</name>
    <dbReference type="NCBI Taxonomy" id="7936"/>
    <lineage>
        <taxon>Eukaryota</taxon>
        <taxon>Metazoa</taxon>
        <taxon>Chordata</taxon>
        <taxon>Craniata</taxon>
        <taxon>Vertebrata</taxon>
        <taxon>Euteleostomi</taxon>
        <taxon>Actinopterygii</taxon>
        <taxon>Neopterygii</taxon>
        <taxon>Teleostei</taxon>
        <taxon>Anguilliformes</taxon>
        <taxon>Anguillidae</taxon>
        <taxon>Anguilla</taxon>
    </lineage>
</organism>
<accession>A0A0E9XDC1</accession>
<dbReference type="EMBL" id="GBXM01008762">
    <property type="protein sequence ID" value="JAH99815.1"/>
    <property type="molecule type" value="Transcribed_RNA"/>
</dbReference>
<keyword evidence="1" id="KW-1133">Transmembrane helix</keyword>